<keyword evidence="2" id="KW-0808">Transferase</keyword>
<accession>A0A5N4WC64</accession>
<dbReference type="EMBL" id="VXLD01000012">
    <property type="protein sequence ID" value="KAB1852715.1"/>
    <property type="molecule type" value="Genomic_DNA"/>
</dbReference>
<comment type="caution">
    <text evidence="2">The sequence shown here is derived from an EMBL/GenBank/DDBJ whole genome shotgun (WGS) entry which is preliminary data.</text>
</comment>
<dbReference type="Gene3D" id="3.40.50.2000">
    <property type="entry name" value="Glycogen Phosphorylase B"/>
    <property type="match status" value="2"/>
</dbReference>
<dbReference type="AlphaFoldDB" id="A0A5N4WC64"/>
<gene>
    <name evidence="2" type="ORF">F4W09_14090</name>
</gene>
<dbReference type="PANTHER" id="PTHR12526">
    <property type="entry name" value="GLYCOSYLTRANSFERASE"/>
    <property type="match status" value="1"/>
</dbReference>
<protein>
    <submittedName>
        <fullName evidence="2">Glycosyltransferase family 4 protein</fullName>
    </submittedName>
</protein>
<sequence length="347" mass="39456">MKILFFINSLKHKSGTERVACNLANLFSNDLNFEVAIINRDTDFNDAAYHLSDNVNVIKAAGNFFDFYNQSQSYIKSFMPDILIFHNMGKLSLLLSLLRKNGAKSVSLEHVAFDIRPHWVKVFSKILYRNIDGVVVLTDHDKESYHFFKNKLTKICNISPYSIDQNLVYNANCFDIISIGRLTYQKNFSSLLDAWKLISDNNPKWKLKIYGTGEDHSLLTNKIIDEKLSNVFLLGAVSNVDQIYKKSAFFVMSSRFEGLPMVLIEAQTFGLPIISYDCPHGPAEVIKHGLNGLLVENQNYELLANAIQELIDNECKRISLSSQAVQDAERYSVESVLSVWKNFLASL</sequence>
<evidence type="ECO:0000259" key="1">
    <source>
        <dbReference type="Pfam" id="PF00534"/>
    </source>
</evidence>
<dbReference type="CDD" id="cd03820">
    <property type="entry name" value="GT4_AmsD-like"/>
    <property type="match status" value="1"/>
</dbReference>
<name>A0A5N4WC64_9GAMM</name>
<reference evidence="2 3" key="1">
    <citation type="submission" date="2019-09" db="EMBL/GenBank/DDBJ databases">
        <title>Draft genome sequence of Acinetobacter tandoii W4-4-4 isolated from environmental water sample.</title>
        <authorList>
            <person name="Wee S.K."/>
            <person name="Yan B."/>
            <person name="Mustaffa S.B."/>
            <person name="Yap E.P.H."/>
        </authorList>
    </citation>
    <scope>NUCLEOTIDE SEQUENCE [LARGE SCALE GENOMIC DNA]</scope>
    <source>
        <strain evidence="2 3">W4-4-4</strain>
    </source>
</reference>
<dbReference type="Pfam" id="PF00534">
    <property type="entry name" value="Glycos_transf_1"/>
    <property type="match status" value="1"/>
</dbReference>
<dbReference type="PANTHER" id="PTHR12526:SF630">
    <property type="entry name" value="GLYCOSYLTRANSFERASE"/>
    <property type="match status" value="1"/>
</dbReference>
<dbReference type="GO" id="GO:1901135">
    <property type="term" value="P:carbohydrate derivative metabolic process"/>
    <property type="evidence" value="ECO:0007669"/>
    <property type="project" value="UniProtKB-ARBA"/>
</dbReference>
<dbReference type="RefSeq" id="WP_151505122.1">
    <property type="nucleotide sequence ID" value="NZ_VXLD01000012.1"/>
</dbReference>
<organism evidence="2 3">
    <name type="scientific">Acinetobacter tandoii</name>
    <dbReference type="NCBI Taxonomy" id="202954"/>
    <lineage>
        <taxon>Bacteria</taxon>
        <taxon>Pseudomonadati</taxon>
        <taxon>Pseudomonadota</taxon>
        <taxon>Gammaproteobacteria</taxon>
        <taxon>Moraxellales</taxon>
        <taxon>Moraxellaceae</taxon>
        <taxon>Acinetobacter</taxon>
    </lineage>
</organism>
<dbReference type="SUPFAM" id="SSF53756">
    <property type="entry name" value="UDP-Glycosyltransferase/glycogen phosphorylase"/>
    <property type="match status" value="1"/>
</dbReference>
<evidence type="ECO:0000313" key="2">
    <source>
        <dbReference type="EMBL" id="KAB1852715.1"/>
    </source>
</evidence>
<proteinExistence type="predicted"/>
<feature type="domain" description="Glycosyl transferase family 1" evidence="1">
    <location>
        <begin position="174"/>
        <end position="324"/>
    </location>
</feature>
<evidence type="ECO:0000313" key="3">
    <source>
        <dbReference type="Proteomes" id="UP000325788"/>
    </source>
</evidence>
<dbReference type="GO" id="GO:0016757">
    <property type="term" value="F:glycosyltransferase activity"/>
    <property type="evidence" value="ECO:0007669"/>
    <property type="project" value="InterPro"/>
</dbReference>
<dbReference type="Proteomes" id="UP000325788">
    <property type="component" value="Unassembled WGS sequence"/>
</dbReference>
<dbReference type="InterPro" id="IPR001296">
    <property type="entry name" value="Glyco_trans_1"/>
</dbReference>